<dbReference type="Pfam" id="PF12248">
    <property type="entry name" value="Methyltransf_FA"/>
    <property type="match status" value="1"/>
</dbReference>
<feature type="compositionally biased region" description="Basic residues" evidence="1">
    <location>
        <begin position="628"/>
        <end position="651"/>
    </location>
</feature>
<feature type="region of interest" description="Disordered" evidence="1">
    <location>
        <begin position="317"/>
        <end position="375"/>
    </location>
</feature>
<sequence length="697" mass="77910">MSREVEHESLSECAVAAAENLIIKPNENDANNWTELPESTDTSILNANAVMHSIVPYTYTPEGATIRVQPMEWYCGGWDPIHFHSNLRLPLGSPVSKGMVVTLEAMARECVAVALSPQPSFELGKTYAIHIGAASNIQTVIRRRLVNGTQAVDVIESSPQICSSDKYVSYWIILQGNGQLSVGIGKTPGKNCIASLDDSMYHALRSGVDAVKYVGIGNSALGRKARDLKVRNVRVMPVPDAFAAFGGIPITPYDPLAAQKEMDEQDAELWAEYQKECDKAKKRAIKFGIEYKQPAPDAFFKWSEARRLRANPEKGFITGMDIQSAEEQEKARKRKERFEEEEKKNKADMGMMDEGQDNEEGMEDDEKQEEVQKKRDPLPLEQAWDNEELVGDMRVDPPASLYLHPIESKAEDEVLKEGEMAEEDAKPPISVPNKIHLFAIDWAAFKQIRTDDIMAFFKIYGPSYVEWLGELSCNVHFGDKYSASRALEALSRPLPVEIPLKTEDGNGTSNQQSGDDDAMNTENAEFKVEGVEQPSGEQTSGDDTMDTGKAKDIPISTTNLGAMGWRMCNYPLRKIHNDRYGRRGTRSRCIVRVATSLDVLDERPTQWPKPPPGYTTKAVLGPGSDFKTHKRRNDNKRRRNGGGGKRRRRSHGGSYEQQEDPDDYYLPRPSGRFDGEPDNEVDEFGRSALDRGLNAAR</sequence>
<dbReference type="PANTHER" id="PTHR16291">
    <property type="entry name" value="NUCLEAR CAP-BINDING PROTEIN SUBUNIT 3"/>
    <property type="match status" value="1"/>
</dbReference>
<feature type="domain" description="Farnesoic acid O-methyl transferase" evidence="2">
    <location>
        <begin position="98"/>
        <end position="198"/>
    </location>
</feature>
<evidence type="ECO:0000256" key="1">
    <source>
        <dbReference type="SAM" id="MobiDB-lite"/>
    </source>
</evidence>
<evidence type="ECO:0000259" key="2">
    <source>
        <dbReference type="Pfam" id="PF12248"/>
    </source>
</evidence>
<dbReference type="GO" id="GO:0003729">
    <property type="term" value="F:mRNA binding"/>
    <property type="evidence" value="ECO:0007669"/>
    <property type="project" value="InterPro"/>
</dbReference>
<dbReference type="EMBL" id="BLLK01000069">
    <property type="protein sequence ID" value="GFH60834.1"/>
    <property type="molecule type" value="Genomic_DNA"/>
</dbReference>
<feature type="compositionally biased region" description="Acidic residues" evidence="1">
    <location>
        <begin position="354"/>
        <end position="368"/>
    </location>
</feature>
<evidence type="ECO:0000313" key="4">
    <source>
        <dbReference type="Proteomes" id="UP001054902"/>
    </source>
</evidence>
<dbReference type="InterPro" id="IPR022041">
    <property type="entry name" value="Methyltransf_FA"/>
</dbReference>
<dbReference type="InterPro" id="IPR019416">
    <property type="entry name" value="NCBP3"/>
</dbReference>
<reference evidence="3 4" key="1">
    <citation type="journal article" date="2021" name="Sci. Rep.">
        <title>The genome of the diatom Chaetoceros tenuissimus carries an ancient integrated fragment of an extant virus.</title>
        <authorList>
            <person name="Hongo Y."/>
            <person name="Kimura K."/>
            <person name="Takaki Y."/>
            <person name="Yoshida Y."/>
            <person name="Baba S."/>
            <person name="Kobayashi G."/>
            <person name="Nagasaki K."/>
            <person name="Hano T."/>
            <person name="Tomaru Y."/>
        </authorList>
    </citation>
    <scope>NUCLEOTIDE SEQUENCE [LARGE SCALE GENOMIC DNA]</scope>
    <source>
        <strain evidence="3 4">NIES-3715</strain>
    </source>
</reference>
<dbReference type="GO" id="GO:0000340">
    <property type="term" value="F:RNA 7-methylguanosine cap binding"/>
    <property type="evidence" value="ECO:0007669"/>
    <property type="project" value="InterPro"/>
</dbReference>
<keyword evidence="4" id="KW-1185">Reference proteome</keyword>
<comment type="caution">
    <text evidence="3">The sequence shown here is derived from an EMBL/GenBank/DDBJ whole genome shotgun (WGS) entry which is preliminary data.</text>
</comment>
<name>A0AAD3DAG9_9STRA</name>
<evidence type="ECO:0000313" key="3">
    <source>
        <dbReference type="EMBL" id="GFH60834.1"/>
    </source>
</evidence>
<dbReference type="Proteomes" id="UP001054902">
    <property type="component" value="Unassembled WGS sequence"/>
</dbReference>
<gene>
    <name evidence="3" type="ORF">CTEN210_17310</name>
</gene>
<dbReference type="AlphaFoldDB" id="A0AAD3DAG9"/>
<feature type="compositionally biased region" description="Basic and acidic residues" evidence="1">
    <location>
        <begin position="336"/>
        <end position="347"/>
    </location>
</feature>
<feature type="region of interest" description="Disordered" evidence="1">
    <location>
        <begin position="498"/>
        <end position="555"/>
    </location>
</feature>
<protein>
    <recommendedName>
        <fullName evidence="2">Farnesoic acid O-methyl transferase domain-containing protein</fullName>
    </recommendedName>
</protein>
<feature type="region of interest" description="Disordered" evidence="1">
    <location>
        <begin position="602"/>
        <end position="697"/>
    </location>
</feature>
<dbReference type="PANTHER" id="PTHR16291:SF0">
    <property type="entry name" value="NUCLEAR CAP-BINDING PROTEIN SUBUNIT 3"/>
    <property type="match status" value="1"/>
</dbReference>
<proteinExistence type="predicted"/>
<accession>A0AAD3DAG9</accession>
<dbReference type="GO" id="GO:0005634">
    <property type="term" value="C:nucleus"/>
    <property type="evidence" value="ECO:0007669"/>
    <property type="project" value="TreeGrafter"/>
</dbReference>
<organism evidence="3 4">
    <name type="scientific">Chaetoceros tenuissimus</name>
    <dbReference type="NCBI Taxonomy" id="426638"/>
    <lineage>
        <taxon>Eukaryota</taxon>
        <taxon>Sar</taxon>
        <taxon>Stramenopiles</taxon>
        <taxon>Ochrophyta</taxon>
        <taxon>Bacillariophyta</taxon>
        <taxon>Coscinodiscophyceae</taxon>
        <taxon>Chaetocerotophycidae</taxon>
        <taxon>Chaetocerotales</taxon>
        <taxon>Chaetocerotaceae</taxon>
        <taxon>Chaetoceros</taxon>
    </lineage>
</organism>